<feature type="region of interest" description="Disordered" evidence="1">
    <location>
        <begin position="1"/>
        <end position="36"/>
    </location>
</feature>
<evidence type="ECO:0000313" key="3">
    <source>
        <dbReference type="Proteomes" id="UP001634393"/>
    </source>
</evidence>
<proteinExistence type="predicted"/>
<evidence type="ECO:0000256" key="1">
    <source>
        <dbReference type="SAM" id="MobiDB-lite"/>
    </source>
</evidence>
<dbReference type="EMBL" id="JBJXBP010000005">
    <property type="protein sequence ID" value="KAL3830643.1"/>
    <property type="molecule type" value="Genomic_DNA"/>
</dbReference>
<accession>A0ABD3T2M5</accession>
<dbReference type="Proteomes" id="UP001634393">
    <property type="component" value="Unassembled WGS sequence"/>
</dbReference>
<keyword evidence="3" id="KW-1185">Reference proteome</keyword>
<organism evidence="2 3">
    <name type="scientific">Penstemon smallii</name>
    <dbReference type="NCBI Taxonomy" id="265156"/>
    <lineage>
        <taxon>Eukaryota</taxon>
        <taxon>Viridiplantae</taxon>
        <taxon>Streptophyta</taxon>
        <taxon>Embryophyta</taxon>
        <taxon>Tracheophyta</taxon>
        <taxon>Spermatophyta</taxon>
        <taxon>Magnoliopsida</taxon>
        <taxon>eudicotyledons</taxon>
        <taxon>Gunneridae</taxon>
        <taxon>Pentapetalae</taxon>
        <taxon>asterids</taxon>
        <taxon>lamiids</taxon>
        <taxon>Lamiales</taxon>
        <taxon>Plantaginaceae</taxon>
        <taxon>Cheloneae</taxon>
        <taxon>Penstemon</taxon>
    </lineage>
</organism>
<protein>
    <submittedName>
        <fullName evidence="2">Uncharacterized protein</fullName>
    </submittedName>
</protein>
<dbReference type="AlphaFoldDB" id="A0ABD3T2M5"/>
<name>A0ABD3T2M5_9LAMI</name>
<evidence type="ECO:0000313" key="2">
    <source>
        <dbReference type="EMBL" id="KAL3830643.1"/>
    </source>
</evidence>
<reference evidence="2 3" key="1">
    <citation type="submission" date="2024-12" db="EMBL/GenBank/DDBJ databases">
        <title>The unique morphological basis and parallel evolutionary history of personate flowers in Penstemon.</title>
        <authorList>
            <person name="Depatie T.H."/>
            <person name="Wessinger C.A."/>
        </authorList>
    </citation>
    <scope>NUCLEOTIDE SEQUENCE [LARGE SCALE GENOMIC DNA]</scope>
    <source>
        <strain evidence="2">WTNN_2</strain>
        <tissue evidence="2">Leaf</tissue>
    </source>
</reference>
<gene>
    <name evidence="2" type="ORF">ACJIZ3_019445</name>
</gene>
<comment type="caution">
    <text evidence="2">The sequence shown here is derived from an EMBL/GenBank/DDBJ whole genome shotgun (WGS) entry which is preliminary data.</text>
</comment>
<sequence length="267" mass="29497">MKRRSRNQRSGTEGYSLRASDRAACKSQKNQLRATDDVSLPANMKFTQISRKNLSENGLPSSSFIPTNTVKRSDLCFVSSKESSFFLARMTPSAKSSTPFIDSFSFPSLPKSRNLMAFHIRVGVTNLIIVASVAASNARAKGMSGRPGLRHPGSTPKAIMHTLSNVNLRRMSCKSIVHDFSTESSKTDFIVCVEDAITQEITDCAPKIVSLREIGEPCLEKVLEVSWIRSHDAVEICEPRPFKGKSTILAMQDFRNPLVHVSLNSDD</sequence>